<dbReference type="EMBL" id="CARXXK010001406">
    <property type="protein sequence ID" value="CAI6375992.1"/>
    <property type="molecule type" value="Genomic_DNA"/>
</dbReference>
<feature type="region of interest" description="Disordered" evidence="6">
    <location>
        <begin position="166"/>
        <end position="185"/>
    </location>
</feature>
<evidence type="ECO:0000313" key="8">
    <source>
        <dbReference type="EMBL" id="CAI6375992.1"/>
    </source>
</evidence>
<keyword evidence="3" id="KW-0805">Transcription regulation</keyword>
<proteinExistence type="predicted"/>
<evidence type="ECO:0000313" key="9">
    <source>
        <dbReference type="Proteomes" id="UP001160148"/>
    </source>
</evidence>
<feature type="compositionally biased region" description="Low complexity" evidence="6">
    <location>
        <begin position="168"/>
        <end position="179"/>
    </location>
</feature>
<evidence type="ECO:0000256" key="6">
    <source>
        <dbReference type="SAM" id="MobiDB-lite"/>
    </source>
</evidence>
<gene>
    <name evidence="8" type="ORF">MEUPH1_LOCUS29423</name>
</gene>
<keyword evidence="9" id="KW-1185">Reference proteome</keyword>
<sequence length="201" mass="22209">MANDIKGRATVDQMIALNGFLKLDPQLLSGKISSSFTFKTAQKRWEEIAESLNVIPGAVKNWNKWRKTFQDNRTKAKTKQAMIRAAQRKTGHNTPCSTLTVVENDVLELINPTSISGHTTAKTSKVNFSFGEQQGVDIVNNDNIIVVQPDDNWPVDDSFLKSPSFGTSSPIIPNSPKNPDLNPVSSIEESNDSIYSIIFSI</sequence>
<evidence type="ECO:0000256" key="4">
    <source>
        <dbReference type="ARBA" id="ARBA00023163"/>
    </source>
</evidence>
<comment type="subunit">
    <text evidence="1">Self-associates forming complexes of several hundred monomers.</text>
</comment>
<evidence type="ECO:0000256" key="2">
    <source>
        <dbReference type="ARBA" id="ARBA00016807"/>
    </source>
</evidence>
<dbReference type="Pfam" id="PF13873">
    <property type="entry name" value="Myb_DNA-bind_5"/>
    <property type="match status" value="1"/>
</dbReference>
<organism evidence="8 9">
    <name type="scientific">Macrosiphum euphorbiae</name>
    <name type="common">potato aphid</name>
    <dbReference type="NCBI Taxonomy" id="13131"/>
    <lineage>
        <taxon>Eukaryota</taxon>
        <taxon>Metazoa</taxon>
        <taxon>Ecdysozoa</taxon>
        <taxon>Arthropoda</taxon>
        <taxon>Hexapoda</taxon>
        <taxon>Insecta</taxon>
        <taxon>Pterygota</taxon>
        <taxon>Neoptera</taxon>
        <taxon>Paraneoptera</taxon>
        <taxon>Hemiptera</taxon>
        <taxon>Sternorrhyncha</taxon>
        <taxon>Aphidomorpha</taxon>
        <taxon>Aphidoidea</taxon>
        <taxon>Aphididae</taxon>
        <taxon>Macrosiphini</taxon>
        <taxon>Macrosiphum</taxon>
    </lineage>
</organism>
<evidence type="ECO:0000259" key="7">
    <source>
        <dbReference type="Pfam" id="PF13873"/>
    </source>
</evidence>
<evidence type="ECO:0000256" key="5">
    <source>
        <dbReference type="ARBA" id="ARBA00025466"/>
    </source>
</evidence>
<name>A0AAV0Y770_9HEMI</name>
<evidence type="ECO:0000256" key="1">
    <source>
        <dbReference type="ARBA" id="ARBA00011764"/>
    </source>
</evidence>
<dbReference type="AlphaFoldDB" id="A0AAV0Y770"/>
<feature type="domain" description="Myb/SANT-like DNA-binding" evidence="7">
    <location>
        <begin position="23"/>
        <end position="80"/>
    </location>
</feature>
<reference evidence="8 9" key="1">
    <citation type="submission" date="2023-01" db="EMBL/GenBank/DDBJ databases">
        <authorList>
            <person name="Whitehead M."/>
        </authorList>
    </citation>
    <scope>NUCLEOTIDE SEQUENCE [LARGE SCALE GENOMIC DNA]</scope>
</reference>
<dbReference type="Proteomes" id="UP001160148">
    <property type="component" value="Unassembled WGS sequence"/>
</dbReference>
<dbReference type="InterPro" id="IPR028002">
    <property type="entry name" value="Myb_DNA-bind_5"/>
</dbReference>
<protein>
    <recommendedName>
        <fullName evidence="2">Regulatory protein zeste</fullName>
    </recommendedName>
</protein>
<evidence type="ECO:0000256" key="3">
    <source>
        <dbReference type="ARBA" id="ARBA00023015"/>
    </source>
</evidence>
<keyword evidence="4" id="KW-0804">Transcription</keyword>
<comment type="caution">
    <text evidence="8">The sequence shown here is derived from an EMBL/GenBank/DDBJ whole genome shotgun (WGS) entry which is preliminary data.</text>
</comment>
<comment type="function">
    <text evidence="5">Involved in transvection phenomena (= synapsis-dependent gene expression), where the synaptic pairing of chromosomes carrying genes with which zeste interacts influences the expression of these genes. Zeste binds to DNA and stimulates transcription from a nearby promoter.</text>
</comment>
<accession>A0AAV0Y770</accession>